<feature type="region of interest" description="Disordered" evidence="1">
    <location>
        <begin position="38"/>
        <end position="75"/>
    </location>
</feature>
<dbReference type="Proteomes" id="UP000708208">
    <property type="component" value="Unassembled WGS sequence"/>
</dbReference>
<dbReference type="EMBL" id="CAJVCH010005710">
    <property type="protein sequence ID" value="CAG7658917.1"/>
    <property type="molecule type" value="Genomic_DNA"/>
</dbReference>
<reference evidence="2" key="1">
    <citation type="submission" date="2021-06" db="EMBL/GenBank/DDBJ databases">
        <authorList>
            <person name="Hodson N. C."/>
            <person name="Mongue J. A."/>
            <person name="Jaron S. K."/>
        </authorList>
    </citation>
    <scope>NUCLEOTIDE SEQUENCE</scope>
</reference>
<proteinExistence type="predicted"/>
<name>A0A8J2NGJ5_9HEXA</name>
<gene>
    <name evidence="2" type="ORF">AFUS01_LOCUS1033</name>
</gene>
<keyword evidence="3" id="KW-1185">Reference proteome</keyword>
<comment type="caution">
    <text evidence="2">The sequence shown here is derived from an EMBL/GenBank/DDBJ whole genome shotgun (WGS) entry which is preliminary data.</text>
</comment>
<dbReference type="AlphaFoldDB" id="A0A8J2NGJ5"/>
<feature type="compositionally biased region" description="Basic and acidic residues" evidence="1">
    <location>
        <begin position="38"/>
        <end position="55"/>
    </location>
</feature>
<feature type="non-terminal residue" evidence="2">
    <location>
        <position position="1"/>
    </location>
</feature>
<organism evidence="2 3">
    <name type="scientific">Allacma fusca</name>
    <dbReference type="NCBI Taxonomy" id="39272"/>
    <lineage>
        <taxon>Eukaryota</taxon>
        <taxon>Metazoa</taxon>
        <taxon>Ecdysozoa</taxon>
        <taxon>Arthropoda</taxon>
        <taxon>Hexapoda</taxon>
        <taxon>Collembola</taxon>
        <taxon>Symphypleona</taxon>
        <taxon>Sminthuridae</taxon>
        <taxon>Allacma</taxon>
    </lineage>
</organism>
<feature type="non-terminal residue" evidence="2">
    <location>
        <position position="130"/>
    </location>
</feature>
<sequence length="130" mass="14324">EADEAAVTARARKAEAMVKIQEAALESTRAQVAAELAKLEEEGNSSDEERRKVIEGGEDDDEYNPGTIEHADNDAEDWRPRLINFAEEASQAPQVTFPESPFNETEAPNIMKDYGFNRVGQGALNLFGEP</sequence>
<evidence type="ECO:0000313" key="2">
    <source>
        <dbReference type="EMBL" id="CAG7658917.1"/>
    </source>
</evidence>
<accession>A0A8J2NGJ5</accession>
<evidence type="ECO:0000256" key="1">
    <source>
        <dbReference type="SAM" id="MobiDB-lite"/>
    </source>
</evidence>
<protein>
    <submittedName>
        <fullName evidence="2">Uncharacterized protein</fullName>
    </submittedName>
</protein>
<evidence type="ECO:0000313" key="3">
    <source>
        <dbReference type="Proteomes" id="UP000708208"/>
    </source>
</evidence>